<reference evidence="3" key="1">
    <citation type="journal article" date="2014" name="Genome Announc.">
        <title>Draft genome sequence of Colletotrichum sublineola, a destructive pathogen of cultivated sorghum.</title>
        <authorList>
            <person name="Baroncelli R."/>
            <person name="Sanz-Martin J.M."/>
            <person name="Rech G.E."/>
            <person name="Sukno S.A."/>
            <person name="Thon M.R."/>
        </authorList>
    </citation>
    <scope>NUCLEOTIDE SEQUENCE [LARGE SCALE GENOMIC DNA]</scope>
    <source>
        <strain evidence="3">TX430BB</strain>
    </source>
</reference>
<dbReference type="EMBL" id="JMSE01001126">
    <property type="protein sequence ID" value="KDN64553.1"/>
    <property type="molecule type" value="Genomic_DNA"/>
</dbReference>
<gene>
    <name evidence="2" type="ORF">CSUB01_02916</name>
</gene>
<dbReference type="AlphaFoldDB" id="A0A066X5Y2"/>
<dbReference type="HOGENOM" id="CLU_1970431_0_0_1"/>
<evidence type="ECO:0000256" key="1">
    <source>
        <dbReference type="SAM" id="MobiDB-lite"/>
    </source>
</evidence>
<feature type="region of interest" description="Disordered" evidence="1">
    <location>
        <begin position="62"/>
        <end position="99"/>
    </location>
</feature>
<organism evidence="2 3">
    <name type="scientific">Colletotrichum sublineola</name>
    <name type="common">Sorghum anthracnose fungus</name>
    <dbReference type="NCBI Taxonomy" id="1173701"/>
    <lineage>
        <taxon>Eukaryota</taxon>
        <taxon>Fungi</taxon>
        <taxon>Dikarya</taxon>
        <taxon>Ascomycota</taxon>
        <taxon>Pezizomycotina</taxon>
        <taxon>Sordariomycetes</taxon>
        <taxon>Hypocreomycetidae</taxon>
        <taxon>Glomerellales</taxon>
        <taxon>Glomerellaceae</taxon>
        <taxon>Colletotrichum</taxon>
        <taxon>Colletotrichum graminicola species complex</taxon>
    </lineage>
</organism>
<evidence type="ECO:0000313" key="3">
    <source>
        <dbReference type="Proteomes" id="UP000027238"/>
    </source>
</evidence>
<name>A0A066X5Y2_COLSU</name>
<dbReference type="Proteomes" id="UP000027238">
    <property type="component" value="Unassembled WGS sequence"/>
</dbReference>
<proteinExistence type="predicted"/>
<protein>
    <submittedName>
        <fullName evidence="2">Uncharacterized protein</fullName>
    </submittedName>
</protein>
<evidence type="ECO:0000313" key="2">
    <source>
        <dbReference type="EMBL" id="KDN64553.1"/>
    </source>
</evidence>
<comment type="caution">
    <text evidence="2">The sequence shown here is derived from an EMBL/GenBank/DDBJ whole genome shotgun (WGS) entry which is preliminary data.</text>
</comment>
<keyword evidence="3" id="KW-1185">Reference proteome</keyword>
<accession>A0A066X5Y2</accession>
<sequence>MLLKHGKGLLGLVGTPRGNPSGCKMPTHRDGLVSGDEHCLIHRIWHLGDDLILEIGMQRSTAPTWGGKRTPGKPQASVQTDPASSGWEKDVTSPGRISGSASHVCTLPSAAPSAINISRTGALGALI</sequence>